<dbReference type="GO" id="GO:0052689">
    <property type="term" value="F:carboxylic ester hydrolase activity"/>
    <property type="evidence" value="ECO:0007669"/>
    <property type="project" value="UniProtKB-ARBA"/>
</dbReference>
<organism evidence="5 6">
    <name type="scientific">Apiospora kogelbergensis</name>
    <dbReference type="NCBI Taxonomy" id="1337665"/>
    <lineage>
        <taxon>Eukaryota</taxon>
        <taxon>Fungi</taxon>
        <taxon>Dikarya</taxon>
        <taxon>Ascomycota</taxon>
        <taxon>Pezizomycotina</taxon>
        <taxon>Sordariomycetes</taxon>
        <taxon>Xylariomycetidae</taxon>
        <taxon>Amphisphaeriales</taxon>
        <taxon>Apiosporaceae</taxon>
        <taxon>Apiospora</taxon>
    </lineage>
</organism>
<evidence type="ECO:0000256" key="1">
    <source>
        <dbReference type="ARBA" id="ARBA00022801"/>
    </source>
</evidence>
<dbReference type="PANTHER" id="PTHR33630:SF10">
    <property type="entry name" value="ACETYLXYLAN ESTERASE"/>
    <property type="match status" value="1"/>
</dbReference>
<feature type="region of interest" description="Disordered" evidence="3">
    <location>
        <begin position="267"/>
        <end position="308"/>
    </location>
</feature>
<dbReference type="Pfam" id="PF01083">
    <property type="entry name" value="Cutinase"/>
    <property type="match status" value="1"/>
</dbReference>
<dbReference type="EMBL" id="JAQQWP010000011">
    <property type="protein sequence ID" value="KAK8095707.1"/>
    <property type="molecule type" value="Genomic_DNA"/>
</dbReference>
<keyword evidence="1" id="KW-0378">Hydrolase</keyword>
<sequence>MKTVAVLPILAAGLASASPIEQLETRQSANCPNIFVFGARETTAPKGFGTAGGLVQQVQSAFPGTQTQAIDYPACGGQASCGGVQYDASAQQGTTAVISAVNSLNQRCPNTQIVMVGYSQGGQIMDNALCGGSGTTLTGTALAAVKAAIFMGDPHNQNGLPYNVGTCKAGGFAARPTGFQCAPYDTKLIQSYCDAADPFCCNGNDSNTHNQYVTKYGSQALTFIKSKVSASGGGAAAGGNQAGAGGAAAGGNQAGAGNTFGGGNQAGAGNTFGGNQQGAGNTFGGNQQGAGNTFGGNPFGGNKQFGGF</sequence>
<keyword evidence="4" id="KW-0732">Signal</keyword>
<feature type="signal peptide" evidence="4">
    <location>
        <begin position="1"/>
        <end position="17"/>
    </location>
</feature>
<dbReference type="SMART" id="SM01110">
    <property type="entry name" value="Cutinase"/>
    <property type="match status" value="1"/>
</dbReference>
<gene>
    <name evidence="5" type="ORF">PG999_013729</name>
</gene>
<comment type="caution">
    <text evidence="5">The sequence shown here is derived from an EMBL/GenBank/DDBJ whole genome shotgun (WGS) entry which is preliminary data.</text>
</comment>
<protein>
    <recommendedName>
        <fullName evidence="7">Cutinase</fullName>
    </recommendedName>
</protein>
<keyword evidence="2" id="KW-1015">Disulfide bond</keyword>
<evidence type="ECO:0008006" key="7">
    <source>
        <dbReference type="Google" id="ProtNLM"/>
    </source>
</evidence>
<dbReference type="InterPro" id="IPR000675">
    <property type="entry name" value="Cutinase/axe"/>
</dbReference>
<evidence type="ECO:0000313" key="5">
    <source>
        <dbReference type="EMBL" id="KAK8095707.1"/>
    </source>
</evidence>
<dbReference type="SUPFAM" id="SSF53474">
    <property type="entry name" value="alpha/beta-Hydrolases"/>
    <property type="match status" value="1"/>
</dbReference>
<dbReference type="AlphaFoldDB" id="A0AAW0Q7Q1"/>
<accession>A0AAW0Q7Q1</accession>
<evidence type="ECO:0000256" key="4">
    <source>
        <dbReference type="SAM" id="SignalP"/>
    </source>
</evidence>
<proteinExistence type="predicted"/>
<evidence type="ECO:0000256" key="3">
    <source>
        <dbReference type="SAM" id="MobiDB-lite"/>
    </source>
</evidence>
<dbReference type="InterPro" id="IPR029058">
    <property type="entry name" value="AB_hydrolase_fold"/>
</dbReference>
<feature type="chain" id="PRO_5044013132" description="Cutinase" evidence="4">
    <location>
        <begin position="18"/>
        <end position="308"/>
    </location>
</feature>
<evidence type="ECO:0000313" key="6">
    <source>
        <dbReference type="Proteomes" id="UP001392437"/>
    </source>
</evidence>
<dbReference type="Proteomes" id="UP001392437">
    <property type="component" value="Unassembled WGS sequence"/>
</dbReference>
<reference evidence="5 6" key="1">
    <citation type="submission" date="2023-01" db="EMBL/GenBank/DDBJ databases">
        <title>Analysis of 21 Apiospora genomes using comparative genomics revels a genus with tremendous synthesis potential of carbohydrate active enzymes and secondary metabolites.</title>
        <authorList>
            <person name="Sorensen T."/>
        </authorList>
    </citation>
    <scope>NUCLEOTIDE SEQUENCE [LARGE SCALE GENOMIC DNA]</scope>
    <source>
        <strain evidence="5 6">CBS 117206</strain>
    </source>
</reference>
<dbReference type="Gene3D" id="3.40.50.1820">
    <property type="entry name" value="alpha/beta hydrolase"/>
    <property type="match status" value="1"/>
</dbReference>
<keyword evidence="6" id="KW-1185">Reference proteome</keyword>
<evidence type="ECO:0000256" key="2">
    <source>
        <dbReference type="ARBA" id="ARBA00023157"/>
    </source>
</evidence>
<name>A0AAW0Q7Q1_9PEZI</name>
<dbReference type="PANTHER" id="PTHR33630">
    <property type="entry name" value="CUTINASE RV1984C-RELATED-RELATED"/>
    <property type="match status" value="1"/>
</dbReference>